<protein>
    <submittedName>
        <fullName evidence="2">WGS project CBME000000000 data, contig CS3487_c000463</fullName>
    </submittedName>
</protein>
<feature type="region of interest" description="Disordered" evidence="1">
    <location>
        <begin position="40"/>
        <end position="103"/>
    </location>
</feature>
<sequence>MSCRNWESGVVVRVGTCKNSSTVSASFSEGASASTKVKAAAAAETTAQAQTQARSLVQTGKTLRQPDKGRDTSQQDHVERQKQSKSEQQQQKQTDHLENTDVDVDVDVEMDMEMVLEGTVPIPMQRPGRRYREDEEPWFYSMQE</sequence>
<gene>
    <name evidence="2" type="ORF">BN848_0028890</name>
</gene>
<name>A0A096PCC5_FUSPS</name>
<feature type="compositionally biased region" description="Basic and acidic residues" evidence="1">
    <location>
        <begin position="64"/>
        <end position="85"/>
    </location>
</feature>
<dbReference type="EMBL" id="CBME010000461">
    <property type="protein sequence ID" value="CEG02702.1"/>
    <property type="molecule type" value="Genomic_DNA"/>
</dbReference>
<evidence type="ECO:0000256" key="1">
    <source>
        <dbReference type="SAM" id="MobiDB-lite"/>
    </source>
</evidence>
<evidence type="ECO:0000313" key="2">
    <source>
        <dbReference type="EMBL" id="CEG02702.1"/>
    </source>
</evidence>
<proteinExistence type="predicted"/>
<dbReference type="AlphaFoldDB" id="A0A096PCC5"/>
<accession>A0A096PCC5</accession>
<dbReference type="Gene3D" id="3.30.870.10">
    <property type="entry name" value="Endonuclease Chain A"/>
    <property type="match status" value="1"/>
</dbReference>
<comment type="caution">
    <text evidence="2">The sequence shown here is derived from an EMBL/GenBank/DDBJ whole genome shotgun (WGS) entry which is preliminary data.</text>
</comment>
<dbReference type="SUPFAM" id="SSF56024">
    <property type="entry name" value="Phospholipase D/nuclease"/>
    <property type="match status" value="1"/>
</dbReference>
<organism evidence="2">
    <name type="scientific">Fusarium pseudograminearum CS3487</name>
    <dbReference type="NCBI Taxonomy" id="1318458"/>
    <lineage>
        <taxon>Eukaryota</taxon>
        <taxon>Fungi</taxon>
        <taxon>Dikarya</taxon>
        <taxon>Ascomycota</taxon>
        <taxon>Pezizomycotina</taxon>
        <taxon>Sordariomycetes</taxon>
        <taxon>Hypocreomycetidae</taxon>
        <taxon>Hypocreales</taxon>
        <taxon>Nectriaceae</taxon>
        <taxon>Fusarium</taxon>
    </lineage>
</organism>
<feature type="compositionally biased region" description="Low complexity" evidence="1">
    <location>
        <begin position="40"/>
        <end position="53"/>
    </location>
</feature>
<reference evidence="2" key="1">
    <citation type="submission" date="2013-05" db="EMBL/GenBank/DDBJ databases">
        <title>Draft genome sequences of six wheat associated Fusarium spp. isolates.</title>
        <authorList>
            <person name="Moolhuijzen P.M."/>
            <person name="Manners J.M."/>
            <person name="Wilcox S."/>
            <person name="Bellgard M.I."/>
            <person name="Gardiner D.M."/>
        </authorList>
    </citation>
    <scope>NUCLEOTIDE SEQUENCE</scope>
    <source>
        <strain evidence="2">CS3487</strain>
        <strain evidence="2">CS3487</strain>
    </source>
</reference>